<evidence type="ECO:0000313" key="2">
    <source>
        <dbReference type="Proteomes" id="UP000799424"/>
    </source>
</evidence>
<gene>
    <name evidence="1" type="ORF">CC86DRAFT_6011</name>
</gene>
<protein>
    <submittedName>
        <fullName evidence="1">Uncharacterized protein</fullName>
    </submittedName>
</protein>
<proteinExistence type="predicted"/>
<dbReference type="Proteomes" id="UP000799424">
    <property type="component" value="Unassembled WGS sequence"/>
</dbReference>
<dbReference type="EMBL" id="MU006216">
    <property type="protein sequence ID" value="KAF2833183.1"/>
    <property type="molecule type" value="Genomic_DNA"/>
</dbReference>
<name>A0A6A7AJ83_9PLEO</name>
<accession>A0A6A7AJ83</accession>
<organism evidence="1 2">
    <name type="scientific">Ophiobolus disseminans</name>
    <dbReference type="NCBI Taxonomy" id="1469910"/>
    <lineage>
        <taxon>Eukaryota</taxon>
        <taxon>Fungi</taxon>
        <taxon>Dikarya</taxon>
        <taxon>Ascomycota</taxon>
        <taxon>Pezizomycotina</taxon>
        <taxon>Dothideomycetes</taxon>
        <taxon>Pleosporomycetidae</taxon>
        <taxon>Pleosporales</taxon>
        <taxon>Pleosporineae</taxon>
        <taxon>Phaeosphaeriaceae</taxon>
        <taxon>Ophiobolus</taxon>
    </lineage>
</organism>
<keyword evidence="2" id="KW-1185">Reference proteome</keyword>
<reference evidence="1" key="1">
    <citation type="journal article" date="2020" name="Stud. Mycol.">
        <title>101 Dothideomycetes genomes: a test case for predicting lifestyles and emergence of pathogens.</title>
        <authorList>
            <person name="Haridas S."/>
            <person name="Albert R."/>
            <person name="Binder M."/>
            <person name="Bloem J."/>
            <person name="Labutti K."/>
            <person name="Salamov A."/>
            <person name="Andreopoulos B."/>
            <person name="Baker S."/>
            <person name="Barry K."/>
            <person name="Bills G."/>
            <person name="Bluhm B."/>
            <person name="Cannon C."/>
            <person name="Castanera R."/>
            <person name="Culley D."/>
            <person name="Daum C."/>
            <person name="Ezra D."/>
            <person name="Gonzalez J."/>
            <person name="Henrissat B."/>
            <person name="Kuo A."/>
            <person name="Liang C."/>
            <person name="Lipzen A."/>
            <person name="Lutzoni F."/>
            <person name="Magnuson J."/>
            <person name="Mondo S."/>
            <person name="Nolan M."/>
            <person name="Ohm R."/>
            <person name="Pangilinan J."/>
            <person name="Park H.-J."/>
            <person name="Ramirez L."/>
            <person name="Alfaro M."/>
            <person name="Sun H."/>
            <person name="Tritt A."/>
            <person name="Yoshinaga Y."/>
            <person name="Zwiers L.-H."/>
            <person name="Turgeon B."/>
            <person name="Goodwin S."/>
            <person name="Spatafora J."/>
            <person name="Crous P."/>
            <person name="Grigoriev I."/>
        </authorList>
    </citation>
    <scope>NUCLEOTIDE SEQUENCE</scope>
    <source>
        <strain evidence="1">CBS 113818</strain>
    </source>
</reference>
<evidence type="ECO:0000313" key="1">
    <source>
        <dbReference type="EMBL" id="KAF2833183.1"/>
    </source>
</evidence>
<sequence>MHQLSCLYLPTVCVCNLAAYAPTVVELSGSIAHVEAKLYVKHLDVRLRNKHHLPRLRTRTPKYFGLLSKVCEILECETSSFGRGQADATASIWRLLDEAPVDDVQIVLKHCYDSVLRSRNKPSLFVSGLRHLPSVFFVFVPHCCR</sequence>
<dbReference type="AlphaFoldDB" id="A0A6A7AJ83"/>